<gene>
    <name evidence="1" type="ORF">CALMAC_LOCUS7325</name>
</gene>
<dbReference type="GO" id="GO:0004842">
    <property type="term" value="F:ubiquitin-protein transferase activity"/>
    <property type="evidence" value="ECO:0007669"/>
    <property type="project" value="InterPro"/>
</dbReference>
<accession>A0A653C9J8</accession>
<dbReference type="SUPFAM" id="SSF56204">
    <property type="entry name" value="Hect, E3 ligase catalytic domain"/>
    <property type="match status" value="1"/>
</dbReference>
<evidence type="ECO:0000313" key="1">
    <source>
        <dbReference type="EMBL" id="VEN44591.1"/>
    </source>
</evidence>
<dbReference type="InterPro" id="IPR035983">
    <property type="entry name" value="Hect_E3_ubiquitin_ligase"/>
</dbReference>
<keyword evidence="2" id="KW-1185">Reference proteome</keyword>
<dbReference type="EMBL" id="CAACVG010007269">
    <property type="protein sequence ID" value="VEN44591.1"/>
    <property type="molecule type" value="Genomic_DNA"/>
</dbReference>
<evidence type="ECO:0000313" key="2">
    <source>
        <dbReference type="Proteomes" id="UP000410492"/>
    </source>
</evidence>
<name>A0A653C9J8_CALMS</name>
<feature type="non-terminal residue" evidence="1">
    <location>
        <position position="1"/>
    </location>
</feature>
<dbReference type="AlphaFoldDB" id="A0A653C9J8"/>
<dbReference type="Proteomes" id="UP000410492">
    <property type="component" value="Unassembled WGS sequence"/>
</dbReference>
<protein>
    <recommendedName>
        <fullName evidence="3">HECT domain-containing protein</fullName>
    </recommendedName>
</protein>
<evidence type="ECO:0008006" key="3">
    <source>
        <dbReference type="Google" id="ProtNLM"/>
    </source>
</evidence>
<dbReference type="OrthoDB" id="6755555at2759"/>
<reference evidence="1 2" key="1">
    <citation type="submission" date="2019-01" db="EMBL/GenBank/DDBJ databases">
        <authorList>
            <person name="Sayadi A."/>
        </authorList>
    </citation>
    <scope>NUCLEOTIDE SEQUENCE [LARGE SCALE GENOMIC DNA]</scope>
</reference>
<organism evidence="1 2">
    <name type="scientific">Callosobruchus maculatus</name>
    <name type="common">Southern cowpea weevil</name>
    <name type="synonym">Pulse bruchid</name>
    <dbReference type="NCBI Taxonomy" id="64391"/>
    <lineage>
        <taxon>Eukaryota</taxon>
        <taxon>Metazoa</taxon>
        <taxon>Ecdysozoa</taxon>
        <taxon>Arthropoda</taxon>
        <taxon>Hexapoda</taxon>
        <taxon>Insecta</taxon>
        <taxon>Pterygota</taxon>
        <taxon>Neoptera</taxon>
        <taxon>Endopterygota</taxon>
        <taxon>Coleoptera</taxon>
        <taxon>Polyphaga</taxon>
        <taxon>Cucujiformia</taxon>
        <taxon>Chrysomeloidea</taxon>
        <taxon>Chrysomelidae</taxon>
        <taxon>Bruchinae</taxon>
        <taxon>Bruchini</taxon>
        <taxon>Callosobruchus</taxon>
    </lineage>
</organism>
<sequence>YLKKFIREENKDILERLLRFSSGADIITDNLLTVEFSNSEGFQRAPTAHTCSCTLVLPLAYDTYTDFRCDMNNVLSSNVWIMDIV</sequence>
<proteinExistence type="predicted"/>